<dbReference type="Proteomes" id="UP000309997">
    <property type="component" value="Unassembled WGS sequence"/>
</dbReference>
<evidence type="ECO:0000313" key="2">
    <source>
        <dbReference type="Proteomes" id="UP000309997"/>
    </source>
</evidence>
<sequence>MEELQIAKAEAEVLNMLETRTQQLAMKRASATNRDFHTVLAEVELRVRVQLAGILAKTIDPVLAGLKNLVIDGGGVCQEELEIGEEARDVINIVWTTIAKGTLPNLIYNQKSRISPERILTSRTKFVQTTEYTPDDIKGKSNWLPR</sequence>
<comment type="caution">
    <text evidence="1">The sequence shown here is derived from an EMBL/GenBank/DDBJ whole genome shotgun (WGS) entry which is preliminary data.</text>
</comment>
<accession>A0ACC4BPD7</accession>
<keyword evidence="2" id="KW-1185">Reference proteome</keyword>
<organism evidence="1 2">
    <name type="scientific">Populus alba</name>
    <name type="common">White poplar</name>
    <dbReference type="NCBI Taxonomy" id="43335"/>
    <lineage>
        <taxon>Eukaryota</taxon>
        <taxon>Viridiplantae</taxon>
        <taxon>Streptophyta</taxon>
        <taxon>Embryophyta</taxon>
        <taxon>Tracheophyta</taxon>
        <taxon>Spermatophyta</taxon>
        <taxon>Magnoliopsida</taxon>
        <taxon>eudicotyledons</taxon>
        <taxon>Gunneridae</taxon>
        <taxon>Pentapetalae</taxon>
        <taxon>rosids</taxon>
        <taxon>fabids</taxon>
        <taxon>Malpighiales</taxon>
        <taxon>Salicaceae</taxon>
        <taxon>Saliceae</taxon>
        <taxon>Populus</taxon>
    </lineage>
</organism>
<name>A0ACC4BPD7_POPAL</name>
<dbReference type="EMBL" id="RCHU02000009">
    <property type="protein sequence ID" value="KAL3580240.1"/>
    <property type="molecule type" value="Genomic_DNA"/>
</dbReference>
<protein>
    <submittedName>
        <fullName evidence="1">Uncharacterized protein</fullName>
    </submittedName>
</protein>
<evidence type="ECO:0000313" key="1">
    <source>
        <dbReference type="EMBL" id="KAL3580240.1"/>
    </source>
</evidence>
<reference evidence="1 2" key="1">
    <citation type="journal article" date="2024" name="Plant Biotechnol. J.">
        <title>Genome and CRISPR/Cas9 system of a widespread forest tree (Populus alba) in the world.</title>
        <authorList>
            <person name="Liu Y.J."/>
            <person name="Jiang P.F."/>
            <person name="Han X.M."/>
            <person name="Li X.Y."/>
            <person name="Wang H.M."/>
            <person name="Wang Y.J."/>
            <person name="Wang X.X."/>
            <person name="Zeng Q.Y."/>
        </authorList>
    </citation>
    <scope>NUCLEOTIDE SEQUENCE [LARGE SCALE GENOMIC DNA]</scope>
    <source>
        <strain evidence="2">cv. PAL-ZL1</strain>
    </source>
</reference>
<gene>
    <name evidence="1" type="ORF">D5086_018075</name>
</gene>
<proteinExistence type="predicted"/>